<evidence type="ECO:0000313" key="1">
    <source>
        <dbReference type="EMBL" id="GMF04276.1"/>
    </source>
</evidence>
<keyword evidence="2" id="KW-1185">Reference proteome</keyword>
<comment type="caution">
    <text evidence="1">The sequence shown here is derived from an EMBL/GenBank/DDBJ whole genome shotgun (WGS) entry which is preliminary data.</text>
</comment>
<organism evidence="1 2">
    <name type="scientific">Candida boidinii</name>
    <name type="common">Yeast</name>
    <dbReference type="NCBI Taxonomy" id="5477"/>
    <lineage>
        <taxon>Eukaryota</taxon>
        <taxon>Fungi</taxon>
        <taxon>Dikarya</taxon>
        <taxon>Ascomycota</taxon>
        <taxon>Saccharomycotina</taxon>
        <taxon>Pichiomycetes</taxon>
        <taxon>Pichiales</taxon>
        <taxon>Pichiaceae</taxon>
        <taxon>Ogataea</taxon>
        <taxon>Ogataea/Candida clade</taxon>
    </lineage>
</organism>
<name>A0ACB5U7W2_CANBO</name>
<evidence type="ECO:0000313" key="2">
    <source>
        <dbReference type="Proteomes" id="UP001165101"/>
    </source>
</evidence>
<protein>
    <submittedName>
        <fullName evidence="1">Unnamed protein product</fullName>
    </submittedName>
</protein>
<reference evidence="1" key="1">
    <citation type="submission" date="2023-04" db="EMBL/GenBank/DDBJ databases">
        <title>Candida boidinii NBRC 1967.</title>
        <authorList>
            <person name="Ichikawa N."/>
            <person name="Sato H."/>
            <person name="Tonouchi N."/>
        </authorList>
    </citation>
    <scope>NUCLEOTIDE SEQUENCE</scope>
    <source>
        <strain evidence="1">NBRC 1967</strain>
    </source>
</reference>
<proteinExistence type="predicted"/>
<dbReference type="Proteomes" id="UP001165101">
    <property type="component" value="Unassembled WGS sequence"/>
</dbReference>
<sequence>MASTGEVACFGKDLTEAYWTSMQSTMNFKLPQPNSGILFGGDITKTDLGVIANNLKELNYKYYSASEKVAQYLNEKLNDSSIKVEVIEFPKDNKRELREVFQKYDIQCVFNLASQRADSLLDEDYVMRRNAIDFAIPLFNEPNTSVLFSQCLKEKLPTKLINEKSDKVIIPNEVHRWSEFIGGKPV</sequence>
<dbReference type="EMBL" id="BSXV01006819">
    <property type="protein sequence ID" value="GMF04276.1"/>
    <property type="molecule type" value="Genomic_DNA"/>
</dbReference>
<gene>
    <name evidence="1" type="ORF">Cboi01_000646300</name>
</gene>
<accession>A0ACB5U7W2</accession>